<protein>
    <submittedName>
        <fullName evidence="3">Uncharacterized protein</fullName>
    </submittedName>
</protein>
<reference evidence="3" key="1">
    <citation type="submission" date="2019-12" db="EMBL/GenBank/DDBJ databases">
        <title>Genome sequencing and annotation of Brassica cretica.</title>
        <authorList>
            <person name="Studholme D.J."/>
            <person name="Sarris P."/>
        </authorList>
    </citation>
    <scope>NUCLEOTIDE SEQUENCE</scope>
    <source>
        <strain evidence="3">PFS-109/04</strain>
        <tissue evidence="3">Leaf</tissue>
    </source>
</reference>
<proteinExistence type="predicted"/>
<accession>A0A8S9R537</accession>
<dbReference type="AlphaFoldDB" id="A0A8S9R537"/>
<dbReference type="EMBL" id="QGKX02000996">
    <property type="protein sequence ID" value="KAF3557215.1"/>
    <property type="molecule type" value="Genomic_DNA"/>
</dbReference>
<comment type="caution">
    <text evidence="3">The sequence shown here is derived from an EMBL/GenBank/DDBJ whole genome shotgun (WGS) entry which is preliminary data.</text>
</comment>
<gene>
    <name evidence="3" type="ORF">F2Q69_00013652</name>
    <name evidence="2" type="ORF">F2Q69_00014035</name>
</gene>
<organism evidence="3 4">
    <name type="scientific">Brassica cretica</name>
    <name type="common">Mustard</name>
    <dbReference type="NCBI Taxonomy" id="69181"/>
    <lineage>
        <taxon>Eukaryota</taxon>
        <taxon>Viridiplantae</taxon>
        <taxon>Streptophyta</taxon>
        <taxon>Embryophyta</taxon>
        <taxon>Tracheophyta</taxon>
        <taxon>Spermatophyta</taxon>
        <taxon>Magnoliopsida</taxon>
        <taxon>eudicotyledons</taxon>
        <taxon>Gunneridae</taxon>
        <taxon>Pentapetalae</taxon>
        <taxon>rosids</taxon>
        <taxon>malvids</taxon>
        <taxon>Brassicales</taxon>
        <taxon>Brassicaceae</taxon>
        <taxon>Brassiceae</taxon>
        <taxon>Brassica</taxon>
    </lineage>
</organism>
<evidence type="ECO:0000313" key="4">
    <source>
        <dbReference type="Proteomes" id="UP000712600"/>
    </source>
</evidence>
<dbReference type="Proteomes" id="UP000712600">
    <property type="component" value="Unassembled WGS sequence"/>
</dbReference>
<evidence type="ECO:0000313" key="2">
    <source>
        <dbReference type="EMBL" id="KAF3557061.1"/>
    </source>
</evidence>
<feature type="region of interest" description="Disordered" evidence="1">
    <location>
        <begin position="55"/>
        <end position="88"/>
    </location>
</feature>
<dbReference type="EMBL" id="QGKX02000996">
    <property type="protein sequence ID" value="KAF3557061.1"/>
    <property type="molecule type" value="Genomic_DNA"/>
</dbReference>
<evidence type="ECO:0000256" key="1">
    <source>
        <dbReference type="SAM" id="MobiDB-lite"/>
    </source>
</evidence>
<name>A0A8S9R537_BRACR</name>
<sequence length="188" mass="20469">MDAQSLRSDRALARARSLRTDRAEHAFGRCVATLFELLSDDSRFLRKDHLSGADSDFSGQSTGLSCQPSLLSREISSSPSRERTGSSRRRVTVFFCTGRCSGSRDQGRNSTRYGNSRRLGHSGCFALPAGSSTTPILVEDKERAADSMPPPPARKEIVLALRAPIVVPVAQPKGWKRKFTKGGDGESL</sequence>
<feature type="compositionally biased region" description="Polar residues" evidence="1">
    <location>
        <begin position="57"/>
        <end position="67"/>
    </location>
</feature>
<evidence type="ECO:0000313" key="3">
    <source>
        <dbReference type="EMBL" id="KAF3557215.1"/>
    </source>
</evidence>
<feature type="compositionally biased region" description="Low complexity" evidence="1">
    <location>
        <begin position="68"/>
        <end position="79"/>
    </location>
</feature>